<dbReference type="Gene3D" id="2.180.10.10">
    <property type="entry name" value="RHS repeat-associated core"/>
    <property type="match status" value="2"/>
</dbReference>
<accession>A0ABY2A6R3</accession>
<dbReference type="PANTHER" id="PTHR32305">
    <property type="match status" value="1"/>
</dbReference>
<sequence>MPVCSRISRSPTCTCRPSCDPPARGNSSAPLDSAPFDERSGAMLVPFTGIVTAIALAAGGLVDVPAARADVGASNAWRPAAQTEFSVPGRDAAPKARPADPKAASVLQQPPQVRRPEPSEAEVSLPRDGTTTQAGELPIRVGAGRVQGAALTPVNRVRVRVHDRAAAEKVGASGMLISLGASSSGQVKVEVDYSAFRSAYGGDWASRLRLVRLPACALTTPDKAGCSDGQVLTSRVTADNRIATEITASSAETVLALASAPAGSAGSYKATALSASASWNAGGSSGAFTWAYPMDGPEGFGGPEPDLNLGYSSGDIDGRVASTNNQSSWVGEGWGLDEGFVERRYKSCADEVSTTPKPQDLCWETDNAYLVLGGRASELVRDDATGVWKLRDDDGSRLDRLTGGVNGDNDGEHWRLTSLDGTQYYFGLNRLPGWAAGNEETGSVWTAPVFGNDAGEPCRGTTFATSYCTQAWRWNLDYVVDPNSNAMSYFYGSETNYYGRNLTATAGTKYVRGGYLKRIDYGQRSTSMYSAAAPMRVTFTVDERCAAGATCGTDDITSANATNWPDVPYDQNCSAGKSCTNLYSPTFWTRKRLASVTTQLWVSGTTYRDVTSWALGYQFRDPGDGTSPALWLASITTTGKVGGTASLPSVSFQGVQLANRVDAVEGIPPMYKWRLTDVYDEAGGHVHVNYSAPECTAGSLPAPDQNTKRCFPQYWQATGSETLTLDWFHKYVPVTVLEDDQSGVAGIERTDYEYVGGGAWHYDDNELTPTKYRTWGEWRGYSRVRELHGNPGETRSQEESLYLRGMDGDKLAAGGTRAVTVTDSLGGTIADHPALAGFERESLTYTEAGGSVLEGEITDPVISSPTATRVTVNGTIKAYMVDNAAERSREALSSGGWRNTEVRTTYDSYGLEIEENDLGDTAKTGDEECTRTTYARNTSSWLIDFEAREQTVSVACTATPSYPSDAVSDDLTYYDGSTTLGAAPTKGDQTLTKELASYSGTTPVYTQEGRTTYDSYGRPIETYDQLDRKTSATYTPASGAAVTAITVTNPAGHATTTTIEPGYGESVAEVDQNGRRTDTTRDPLGRITAVWLPDRSKAAGKTPNTKYSYLIRQDAPSVITTEEVRDDGTYEASYDLYDGQLRERQTQDPAADGGRVVTDTFYDSRGLEVKSNVAYWNNGAAGTTLLTGVTDAAVPGQDVTVYDGAERETVEIFRSHGFEKWRTTTTYGGDRTSVDPPDGDTATTSITDADDAVVELRQYTGGSPTGSYDATKYTYNNRGDVVTTTDPAGNTWDTTYDLRGRVTQREDPDTGTSSFTYDNAGQLLTSTDARGTTLAYTYDALGRRTGMYDGSTSGTKRAQWTYDTLVSGTSLKGALASSTRFVNGNAYTKSVDAYDIRYRPLTSTVTLPASEGALAGSYKTNTGYTATGLPSLVSYPAAGGLAAETLRYGYDAAGRLQTASSGLGTMLTAATYTPYDEVAQSTLSATAGKQLVHTAFYDDATRNLDRVLVDRSTAPEHLADVKYTYDPAGNITKIADTPQDGVSDVQCFSYDYLRRLTEAWTPAADCATQPSAGALAGPAPYWQGWSYDKTGNRLSETNHDPVTGADTTSNYTYPAAGASRPHALASVATGTRTDTFTYDAQGNTTGRNVAGKAQTLTWDAEGNLATLTENGQTTSYLYDADGDRLIARDAKGTTLYLDNSELNLSPTGTVTATRYYDLGTTSAVRNGSALSFTVADRNGTNTLSVNAADLSQENRRFTPFGVARGATPATWPDQHGYVDGVDDPTGLTHLGAREYDSARGRFISTDPIADFDNPQQLNGYAYADNTPITASDPDGEWRVLPGGHYCDGCGGYNKAPKKKKKAAKHKKAAKAKHYCDGCDYQRYLAKKKKQQKIAAAKRAAAKKAAKKAREKAAKLKKKKAKKAAKKPKKKEQRKRPKKGKNSILGGENYTLVKVAGAGYAICRFIRGTPANTCAVLGTAVAKGKTDGGGWYYVKWYVVARGSWTLYRAGEIWKKGGVTPRGQLGKVKGEFRADGKAFRRGVGLWFLYDMLSGDTRSPHRNDKPKQKTKCVVSWKVWGHNVFSIC</sequence>
<dbReference type="EMBL" id="SJJY01000002">
    <property type="protein sequence ID" value="TCC24749.1"/>
    <property type="molecule type" value="Genomic_DNA"/>
</dbReference>
<dbReference type="Pfam" id="PF05593">
    <property type="entry name" value="RHS_repeat"/>
    <property type="match status" value="2"/>
</dbReference>
<keyword evidence="1" id="KW-0677">Repeat</keyword>
<evidence type="ECO:0000313" key="5">
    <source>
        <dbReference type="Proteomes" id="UP000292385"/>
    </source>
</evidence>
<dbReference type="InterPro" id="IPR031325">
    <property type="entry name" value="RHS_repeat"/>
</dbReference>
<name>A0ABY2A6R3_9ACTN</name>
<gene>
    <name evidence="4" type="ORF">E0H58_11065</name>
</gene>
<dbReference type="InterPro" id="IPR006530">
    <property type="entry name" value="YD"/>
</dbReference>
<dbReference type="InterPro" id="IPR050708">
    <property type="entry name" value="T6SS_VgrG/RHS"/>
</dbReference>
<protein>
    <recommendedName>
        <fullName evidence="3">Teneurin-like YD-shell domain-containing protein</fullName>
    </recommendedName>
</protein>
<evidence type="ECO:0000259" key="3">
    <source>
        <dbReference type="Pfam" id="PF25023"/>
    </source>
</evidence>
<feature type="domain" description="Teneurin-like YD-shell" evidence="3">
    <location>
        <begin position="1636"/>
        <end position="1828"/>
    </location>
</feature>
<evidence type="ECO:0000256" key="2">
    <source>
        <dbReference type="SAM" id="MobiDB-lite"/>
    </source>
</evidence>
<dbReference type="Pfam" id="PF25023">
    <property type="entry name" value="TEN_YD-shell"/>
    <property type="match status" value="1"/>
</dbReference>
<feature type="region of interest" description="Disordered" evidence="2">
    <location>
        <begin position="82"/>
        <end position="133"/>
    </location>
</feature>
<feature type="compositionally biased region" description="Basic residues" evidence="2">
    <location>
        <begin position="1899"/>
        <end position="1940"/>
    </location>
</feature>
<dbReference type="InterPro" id="IPR056823">
    <property type="entry name" value="TEN-like_YD-shell"/>
</dbReference>
<dbReference type="NCBIfam" id="TIGR01643">
    <property type="entry name" value="YD_repeat_2x"/>
    <property type="match status" value="2"/>
</dbReference>
<proteinExistence type="predicted"/>
<organism evidence="4 5">
    <name type="scientific">Kribbella speibonae</name>
    <dbReference type="NCBI Taxonomy" id="1572660"/>
    <lineage>
        <taxon>Bacteria</taxon>
        <taxon>Bacillati</taxon>
        <taxon>Actinomycetota</taxon>
        <taxon>Actinomycetes</taxon>
        <taxon>Propionibacteriales</taxon>
        <taxon>Kribbellaceae</taxon>
        <taxon>Kribbella</taxon>
    </lineage>
</organism>
<feature type="region of interest" description="Disordered" evidence="2">
    <location>
        <begin position="15"/>
        <end position="34"/>
    </location>
</feature>
<evidence type="ECO:0000256" key="1">
    <source>
        <dbReference type="ARBA" id="ARBA00022737"/>
    </source>
</evidence>
<dbReference type="InterPro" id="IPR022385">
    <property type="entry name" value="Rhs_assc_core"/>
</dbReference>
<comment type="caution">
    <text evidence="4">The sequence shown here is derived from an EMBL/GenBank/DDBJ whole genome shotgun (WGS) entry which is preliminary data.</text>
</comment>
<reference evidence="4 5" key="1">
    <citation type="submission" date="2019-02" db="EMBL/GenBank/DDBJ databases">
        <title>Kribbella capetownensis sp. nov. and Kribbella speibonae sp. nov., isolated from soil.</title>
        <authorList>
            <person name="Curtis S.M."/>
            <person name="Norton I."/>
            <person name="Everest G.J."/>
            <person name="Meyers P.R."/>
        </authorList>
    </citation>
    <scope>NUCLEOTIDE SEQUENCE [LARGE SCALE GENOMIC DNA]</scope>
    <source>
        <strain evidence="4 5">SK5</strain>
    </source>
</reference>
<dbReference type="Proteomes" id="UP000292385">
    <property type="component" value="Unassembled WGS sequence"/>
</dbReference>
<dbReference type="PANTHER" id="PTHR32305:SF17">
    <property type="entry name" value="TRNA NUCLEASE WAPA"/>
    <property type="match status" value="1"/>
</dbReference>
<keyword evidence="5" id="KW-1185">Reference proteome</keyword>
<evidence type="ECO:0000313" key="4">
    <source>
        <dbReference type="EMBL" id="TCC24749.1"/>
    </source>
</evidence>
<dbReference type="NCBIfam" id="TIGR03696">
    <property type="entry name" value="Rhs_assc_core"/>
    <property type="match status" value="1"/>
</dbReference>
<feature type="region of interest" description="Disordered" evidence="2">
    <location>
        <begin position="1895"/>
        <end position="1943"/>
    </location>
</feature>